<dbReference type="EMBL" id="CAADRP010001524">
    <property type="protein sequence ID" value="VFU39272.1"/>
    <property type="molecule type" value="Genomic_DNA"/>
</dbReference>
<feature type="signal peptide" evidence="2">
    <location>
        <begin position="1"/>
        <end position="16"/>
    </location>
</feature>
<name>A0A6N2LEN2_SALVM</name>
<reference evidence="3" key="1">
    <citation type="submission" date="2019-03" db="EMBL/GenBank/DDBJ databases">
        <authorList>
            <person name="Mank J."/>
            <person name="Almeida P."/>
        </authorList>
    </citation>
    <scope>NUCLEOTIDE SEQUENCE</scope>
    <source>
        <strain evidence="3">78183</strain>
    </source>
</reference>
<dbReference type="AlphaFoldDB" id="A0A6N2LEN2"/>
<sequence>MCPLRLILIFLSATLAGFFVIKNLKSSPFSATTDTRDDDNSATTDSNKSSPHASDSFFFFSVLKGKVRGGNGVLDIGGYGKWEILVEAIGFFLKT</sequence>
<protein>
    <recommendedName>
        <fullName evidence="4">Methyltransferase</fullName>
    </recommendedName>
</protein>
<feature type="chain" id="PRO_5027083469" description="Methyltransferase" evidence="2">
    <location>
        <begin position="17"/>
        <end position="95"/>
    </location>
</feature>
<accession>A0A6N2LEN2</accession>
<dbReference type="PANTHER" id="PTHR34132:SF4">
    <property type="entry name" value="EXPRESSED PROTEIN"/>
    <property type="match status" value="1"/>
</dbReference>
<keyword evidence="2" id="KW-0732">Signal</keyword>
<gene>
    <name evidence="3" type="ORF">SVIM_LOCUS217512</name>
</gene>
<proteinExistence type="predicted"/>
<evidence type="ECO:0008006" key="4">
    <source>
        <dbReference type="Google" id="ProtNLM"/>
    </source>
</evidence>
<dbReference type="PANTHER" id="PTHR34132">
    <property type="entry name" value="EMB|CAB87627.1-RELATED"/>
    <property type="match status" value="1"/>
</dbReference>
<evidence type="ECO:0000256" key="1">
    <source>
        <dbReference type="SAM" id="MobiDB-lite"/>
    </source>
</evidence>
<evidence type="ECO:0000313" key="3">
    <source>
        <dbReference type="EMBL" id="VFU39272.1"/>
    </source>
</evidence>
<organism evidence="3">
    <name type="scientific">Salix viminalis</name>
    <name type="common">Common osier</name>
    <name type="synonym">Basket willow</name>
    <dbReference type="NCBI Taxonomy" id="40686"/>
    <lineage>
        <taxon>Eukaryota</taxon>
        <taxon>Viridiplantae</taxon>
        <taxon>Streptophyta</taxon>
        <taxon>Embryophyta</taxon>
        <taxon>Tracheophyta</taxon>
        <taxon>Spermatophyta</taxon>
        <taxon>Magnoliopsida</taxon>
        <taxon>eudicotyledons</taxon>
        <taxon>Gunneridae</taxon>
        <taxon>Pentapetalae</taxon>
        <taxon>rosids</taxon>
        <taxon>fabids</taxon>
        <taxon>Malpighiales</taxon>
        <taxon>Salicaceae</taxon>
        <taxon>Saliceae</taxon>
        <taxon>Salix</taxon>
    </lineage>
</organism>
<evidence type="ECO:0000256" key="2">
    <source>
        <dbReference type="SAM" id="SignalP"/>
    </source>
</evidence>
<feature type="region of interest" description="Disordered" evidence="1">
    <location>
        <begin position="28"/>
        <end position="54"/>
    </location>
</feature>
<feature type="compositionally biased region" description="Polar residues" evidence="1">
    <location>
        <begin position="41"/>
        <end position="53"/>
    </location>
</feature>